<name>A0A9D1NPE9_9BACT</name>
<comment type="caution">
    <text evidence="2">The sequence shown here is derived from an EMBL/GenBank/DDBJ whole genome shotgun (WGS) entry which is preliminary data.</text>
</comment>
<feature type="non-terminal residue" evidence="2">
    <location>
        <position position="51"/>
    </location>
</feature>
<proteinExistence type="predicted"/>
<feature type="domain" description="Glutamine amidotransferase" evidence="1">
    <location>
        <begin position="8"/>
        <end position="51"/>
    </location>
</feature>
<protein>
    <recommendedName>
        <fullName evidence="1">Glutamine amidotransferase domain-containing protein</fullName>
    </recommendedName>
</protein>
<dbReference type="Pfam" id="PF00117">
    <property type="entry name" value="GATase"/>
    <property type="match status" value="1"/>
</dbReference>
<dbReference type="AlphaFoldDB" id="A0A9D1NPE9"/>
<dbReference type="Gene3D" id="3.40.50.880">
    <property type="match status" value="1"/>
</dbReference>
<sequence>MQTQEQIVVLDFGSQYSQLIARRIRECQVYSQVLPFSTPLDRIRALAPKGI</sequence>
<dbReference type="InterPro" id="IPR029062">
    <property type="entry name" value="Class_I_gatase-like"/>
</dbReference>
<reference evidence="2" key="2">
    <citation type="journal article" date="2021" name="PeerJ">
        <title>Extensive microbial diversity within the chicken gut microbiome revealed by metagenomics and culture.</title>
        <authorList>
            <person name="Gilroy R."/>
            <person name="Ravi A."/>
            <person name="Getino M."/>
            <person name="Pursley I."/>
            <person name="Horton D.L."/>
            <person name="Alikhan N.F."/>
            <person name="Baker D."/>
            <person name="Gharbi K."/>
            <person name="Hall N."/>
            <person name="Watson M."/>
            <person name="Adriaenssens E.M."/>
            <person name="Foster-Nyarko E."/>
            <person name="Jarju S."/>
            <person name="Secka A."/>
            <person name="Antonio M."/>
            <person name="Oren A."/>
            <person name="Chaudhuri R.R."/>
            <person name="La Ragione R."/>
            <person name="Hildebrand F."/>
            <person name="Pallen M.J."/>
        </authorList>
    </citation>
    <scope>NUCLEOTIDE SEQUENCE</scope>
    <source>
        <strain evidence="2">35461</strain>
    </source>
</reference>
<organism evidence="2 3">
    <name type="scientific">Candidatus Spyradenecus faecavium</name>
    <dbReference type="NCBI Taxonomy" id="2840947"/>
    <lineage>
        <taxon>Bacteria</taxon>
        <taxon>Pseudomonadati</taxon>
        <taxon>Lentisphaerota</taxon>
        <taxon>Lentisphaeria</taxon>
        <taxon>Lentisphaerales</taxon>
        <taxon>Lentisphaeraceae</taxon>
        <taxon>Lentisphaeraceae incertae sedis</taxon>
        <taxon>Candidatus Spyradenecus</taxon>
    </lineage>
</organism>
<evidence type="ECO:0000313" key="3">
    <source>
        <dbReference type="Proteomes" id="UP000886845"/>
    </source>
</evidence>
<reference evidence="2" key="1">
    <citation type="submission" date="2020-10" db="EMBL/GenBank/DDBJ databases">
        <authorList>
            <person name="Gilroy R."/>
        </authorList>
    </citation>
    <scope>NUCLEOTIDE SEQUENCE</scope>
    <source>
        <strain evidence="2">35461</strain>
    </source>
</reference>
<dbReference type="Proteomes" id="UP000886845">
    <property type="component" value="Unassembled WGS sequence"/>
</dbReference>
<evidence type="ECO:0000259" key="1">
    <source>
        <dbReference type="Pfam" id="PF00117"/>
    </source>
</evidence>
<dbReference type="EMBL" id="DVOR01000201">
    <property type="protein sequence ID" value="HIV09680.1"/>
    <property type="molecule type" value="Genomic_DNA"/>
</dbReference>
<gene>
    <name evidence="2" type="ORF">IAC79_06175</name>
</gene>
<dbReference type="InterPro" id="IPR017926">
    <property type="entry name" value="GATASE"/>
</dbReference>
<accession>A0A9D1NPE9</accession>
<evidence type="ECO:0000313" key="2">
    <source>
        <dbReference type="EMBL" id="HIV09680.1"/>
    </source>
</evidence>
<dbReference type="SUPFAM" id="SSF52317">
    <property type="entry name" value="Class I glutamine amidotransferase-like"/>
    <property type="match status" value="1"/>
</dbReference>